<evidence type="ECO:0000313" key="2">
    <source>
        <dbReference type="EMBL" id="KEK25246.1"/>
    </source>
</evidence>
<dbReference type="EMBL" id="JOTM01000002">
    <property type="protein sequence ID" value="KEK25246.1"/>
    <property type="molecule type" value="Genomic_DNA"/>
</dbReference>
<proteinExistence type="predicted"/>
<dbReference type="Proteomes" id="UP000027778">
    <property type="component" value="Unassembled WGS sequence"/>
</dbReference>
<protein>
    <recommendedName>
        <fullName evidence="4">Lipoprotein</fullName>
    </recommendedName>
</protein>
<keyword evidence="1" id="KW-0732">Signal</keyword>
<dbReference type="eggNOG" id="ENOG50334YD">
    <property type="taxonomic scope" value="Bacteria"/>
</dbReference>
<feature type="chain" id="PRO_5001691127" description="Lipoprotein" evidence="1">
    <location>
        <begin position="24"/>
        <end position="177"/>
    </location>
</feature>
<dbReference type="STRING" id="574375.AZF08_07860"/>
<dbReference type="OrthoDB" id="2454533at2"/>
<accession>A0A073KFE9</accession>
<dbReference type="PROSITE" id="PS51257">
    <property type="entry name" value="PROKAR_LIPOPROTEIN"/>
    <property type="match status" value="1"/>
</dbReference>
<dbReference type="AlphaFoldDB" id="A0A073KFE9"/>
<reference evidence="2 3" key="1">
    <citation type="submission" date="2014-06" db="EMBL/GenBank/DDBJ databases">
        <title>Draft genome sequence of Bacillus gaemokensis JCM 15801 (MCCC 1A00707).</title>
        <authorList>
            <person name="Lai Q."/>
            <person name="Liu Y."/>
            <person name="Shao Z."/>
        </authorList>
    </citation>
    <scope>NUCLEOTIDE SEQUENCE [LARGE SCALE GENOMIC DNA]</scope>
    <source>
        <strain evidence="2 3">JCM 15801</strain>
    </source>
</reference>
<name>A0A073KFE9_9BACI</name>
<dbReference type="RefSeq" id="WP_033673079.1">
    <property type="nucleotide sequence ID" value="NZ_JOTM01000002.1"/>
</dbReference>
<evidence type="ECO:0000256" key="1">
    <source>
        <dbReference type="SAM" id="SignalP"/>
    </source>
</evidence>
<evidence type="ECO:0000313" key="3">
    <source>
        <dbReference type="Proteomes" id="UP000027778"/>
    </source>
</evidence>
<gene>
    <name evidence="2" type="ORF">BAGA_11475</name>
</gene>
<comment type="caution">
    <text evidence="2">The sequence shown here is derived from an EMBL/GenBank/DDBJ whole genome shotgun (WGS) entry which is preliminary data.</text>
</comment>
<keyword evidence="3" id="KW-1185">Reference proteome</keyword>
<organism evidence="2 3">
    <name type="scientific">Bacillus gaemokensis</name>
    <dbReference type="NCBI Taxonomy" id="574375"/>
    <lineage>
        <taxon>Bacteria</taxon>
        <taxon>Bacillati</taxon>
        <taxon>Bacillota</taxon>
        <taxon>Bacilli</taxon>
        <taxon>Bacillales</taxon>
        <taxon>Bacillaceae</taxon>
        <taxon>Bacillus</taxon>
        <taxon>Bacillus cereus group</taxon>
    </lineage>
</organism>
<sequence>MQRSLSVLFLILLCLLGVGCAKNENVPPVSEYSGRALTIGVVGGAPKNTFRNIKFVKVKLDEMQEKSERVDGFLVMKEHFEEASKEKYADLFLGMKKPVFFIGLKDRPYIIFTNKDLDYNNAPRNEAMMYTQGFVNMGSSEGQFWGTGLYNDTTSEQSIHNMYIYVFQTIADYLSRQ</sequence>
<evidence type="ECO:0008006" key="4">
    <source>
        <dbReference type="Google" id="ProtNLM"/>
    </source>
</evidence>
<feature type="signal peptide" evidence="1">
    <location>
        <begin position="1"/>
        <end position="23"/>
    </location>
</feature>